<organism evidence="4 5">
    <name type="scientific">Nocardia suismassiliense</name>
    <dbReference type="NCBI Taxonomy" id="2077092"/>
    <lineage>
        <taxon>Bacteria</taxon>
        <taxon>Bacillati</taxon>
        <taxon>Actinomycetota</taxon>
        <taxon>Actinomycetes</taxon>
        <taxon>Mycobacteriales</taxon>
        <taxon>Nocardiaceae</taxon>
        <taxon>Nocardia</taxon>
    </lineage>
</organism>
<dbReference type="InterPro" id="IPR015797">
    <property type="entry name" value="NUDIX_hydrolase-like_dom_sf"/>
</dbReference>
<dbReference type="Proteomes" id="UP001601948">
    <property type="component" value="Unassembled WGS sequence"/>
</dbReference>
<sequence length="214" mass="23942">MTEAQTSIETQIRSHATNLISIGKNGLVFTDDVFDRQRYEETTSIGIDLMSMVSAGTPTQLAEIVAVEKGYMTPKLDVRGAVFDDTGHILLIRDRSDEKWTLPGGWVDPGQTAGEAVVREVQEESGLVVRATKLVAALDRDTQGHQPKFPYHVTKMFFLCERIADGKPSPIETMEVDWFSIDALPELSTTRTLPSQIQLMHDHWQKPELPTVFD</sequence>
<keyword evidence="5" id="KW-1185">Reference proteome</keyword>
<dbReference type="Gene3D" id="3.90.79.10">
    <property type="entry name" value="Nucleoside Triphosphate Pyrophosphohydrolase"/>
    <property type="match status" value="1"/>
</dbReference>
<dbReference type="Pfam" id="PF00293">
    <property type="entry name" value="NUDIX"/>
    <property type="match status" value="1"/>
</dbReference>
<protein>
    <submittedName>
        <fullName evidence="4">NUDIX hydrolase N-terminal domain-containing protein</fullName>
    </submittedName>
</protein>
<dbReference type="PROSITE" id="PS51462">
    <property type="entry name" value="NUDIX"/>
    <property type="match status" value="1"/>
</dbReference>
<evidence type="ECO:0000313" key="4">
    <source>
        <dbReference type="EMBL" id="MFF3224115.1"/>
    </source>
</evidence>
<dbReference type="GO" id="GO:0016787">
    <property type="term" value="F:hydrolase activity"/>
    <property type="evidence" value="ECO:0007669"/>
    <property type="project" value="UniProtKB-KW"/>
</dbReference>
<dbReference type="EMBL" id="JBIAPI010000002">
    <property type="protein sequence ID" value="MFF3224115.1"/>
    <property type="molecule type" value="Genomic_DNA"/>
</dbReference>
<feature type="domain" description="Nudix hydrolase" evidence="3">
    <location>
        <begin position="73"/>
        <end position="201"/>
    </location>
</feature>
<dbReference type="Pfam" id="PF12535">
    <property type="entry name" value="Nudix_N"/>
    <property type="match status" value="1"/>
</dbReference>
<dbReference type="InterPro" id="IPR020476">
    <property type="entry name" value="Nudix_hydrolase"/>
</dbReference>
<comment type="similarity">
    <text evidence="1">Belongs to the Nudix hydrolase family.</text>
</comment>
<evidence type="ECO:0000313" key="5">
    <source>
        <dbReference type="Proteomes" id="UP001601948"/>
    </source>
</evidence>
<evidence type="ECO:0000259" key="3">
    <source>
        <dbReference type="PROSITE" id="PS51462"/>
    </source>
</evidence>
<evidence type="ECO:0000256" key="1">
    <source>
        <dbReference type="ARBA" id="ARBA00005582"/>
    </source>
</evidence>
<reference evidence="4 5" key="1">
    <citation type="submission" date="2024-10" db="EMBL/GenBank/DDBJ databases">
        <title>The Natural Products Discovery Center: Release of the First 8490 Sequenced Strains for Exploring Actinobacteria Biosynthetic Diversity.</title>
        <authorList>
            <person name="Kalkreuter E."/>
            <person name="Kautsar S.A."/>
            <person name="Yang D."/>
            <person name="Bader C.D."/>
            <person name="Teijaro C.N."/>
            <person name="Fluegel L."/>
            <person name="Davis C.M."/>
            <person name="Simpson J.R."/>
            <person name="Lauterbach L."/>
            <person name="Steele A.D."/>
            <person name="Gui C."/>
            <person name="Meng S."/>
            <person name="Li G."/>
            <person name="Viehrig K."/>
            <person name="Ye F."/>
            <person name="Su P."/>
            <person name="Kiefer A.F."/>
            <person name="Nichols A."/>
            <person name="Cepeda A.J."/>
            <person name="Yan W."/>
            <person name="Fan B."/>
            <person name="Jiang Y."/>
            <person name="Adhikari A."/>
            <person name="Zheng C.-J."/>
            <person name="Schuster L."/>
            <person name="Cowan T.M."/>
            <person name="Smanski M.J."/>
            <person name="Chevrette M.G."/>
            <person name="De Carvalho L.P.S."/>
            <person name="Shen B."/>
        </authorList>
    </citation>
    <scope>NUCLEOTIDE SEQUENCE [LARGE SCALE GENOMIC DNA]</scope>
    <source>
        <strain evidence="4 5">NPDC003040</strain>
    </source>
</reference>
<dbReference type="SUPFAM" id="SSF55811">
    <property type="entry name" value="Nudix"/>
    <property type="match status" value="1"/>
</dbReference>
<dbReference type="PANTHER" id="PTHR43736">
    <property type="entry name" value="ADP-RIBOSE PYROPHOSPHATASE"/>
    <property type="match status" value="1"/>
</dbReference>
<proteinExistence type="inferred from homology"/>
<dbReference type="InterPro" id="IPR059176">
    <property type="entry name" value="UDP-X_N"/>
</dbReference>
<dbReference type="CDD" id="cd04672">
    <property type="entry name" value="NUDIX_CDP-Chase_like"/>
    <property type="match status" value="1"/>
</dbReference>
<dbReference type="InterPro" id="IPR000086">
    <property type="entry name" value="NUDIX_hydrolase_dom"/>
</dbReference>
<evidence type="ECO:0000256" key="2">
    <source>
        <dbReference type="ARBA" id="ARBA00022801"/>
    </source>
</evidence>
<comment type="caution">
    <text evidence="4">The sequence shown here is derived from an EMBL/GenBank/DDBJ whole genome shotgun (WGS) entry which is preliminary data.</text>
</comment>
<accession>A0ABW6QSA3</accession>
<dbReference type="PRINTS" id="PR00502">
    <property type="entry name" value="NUDIXFAMILY"/>
</dbReference>
<gene>
    <name evidence="4" type="ORF">ACFYV7_15085</name>
</gene>
<name>A0ABW6QSA3_9NOCA</name>
<dbReference type="PANTHER" id="PTHR43736:SF1">
    <property type="entry name" value="DIHYDRONEOPTERIN TRIPHOSPHATE DIPHOSPHATASE"/>
    <property type="match status" value="1"/>
</dbReference>
<keyword evidence="2 4" id="KW-0378">Hydrolase</keyword>
<dbReference type="Gene3D" id="6.10.250.1120">
    <property type="match status" value="1"/>
</dbReference>
<dbReference type="RefSeq" id="WP_387717461.1">
    <property type="nucleotide sequence ID" value="NZ_JBIAPI010000002.1"/>
</dbReference>